<dbReference type="Proteomes" id="UP000449906">
    <property type="component" value="Unassembled WGS sequence"/>
</dbReference>
<evidence type="ECO:0000313" key="2">
    <source>
        <dbReference type="Proteomes" id="UP000449906"/>
    </source>
</evidence>
<proteinExistence type="predicted"/>
<name>A0A7J5DSP2_NOCSI</name>
<dbReference type="AlphaFoldDB" id="A0A7J5DSP2"/>
<protein>
    <submittedName>
        <fullName evidence="1">Uncharacterized protein</fullName>
    </submittedName>
</protein>
<sequence>MVAGPGVLGDEPSLGRATRAGGLLDLRSGTFDEARRAVVEGRSEDAARLVEVSVLEAEELRDVYSTWPGTIEAWLAGRGVGADALEQSRARLRTLLGHGADDTIGRRWSSYTHLVERAAGACRALDPSAAQQIEAARQRWQQIHDDAVDLVSGTVDIAVRLIGEKHLGELWDHLMADWYDVHEQRYDVANQAWAESARQLAVAIFDGFHAHLSGVGRDGSVEVIEEPDRVGFRFAPCGSGGRSVATSLTDGAPRAGAPYGFAVTTEAHDWAWNKVGICSYCVHCCQLNEVMPIDRLGYPTRVIDPPTWPAADAAPTCTWWIYRDPSLVPDAVYARVGRSARRRPSSPGGS</sequence>
<gene>
    <name evidence="1" type="ORF">F9L07_24445</name>
</gene>
<reference evidence="1 2" key="1">
    <citation type="submission" date="2019-09" db="EMBL/GenBank/DDBJ databases">
        <title>Pimelobacter sp. isolated from Paulinella.</title>
        <authorList>
            <person name="Jeong S.E."/>
        </authorList>
    </citation>
    <scope>NUCLEOTIDE SEQUENCE [LARGE SCALE GENOMIC DNA]</scope>
    <source>
        <strain evidence="1 2">Pch-N</strain>
    </source>
</reference>
<organism evidence="1 2">
    <name type="scientific">Nocardioides simplex</name>
    <name type="common">Arthrobacter simplex</name>
    <dbReference type="NCBI Taxonomy" id="2045"/>
    <lineage>
        <taxon>Bacteria</taxon>
        <taxon>Bacillati</taxon>
        <taxon>Actinomycetota</taxon>
        <taxon>Actinomycetes</taxon>
        <taxon>Propionibacteriales</taxon>
        <taxon>Nocardioidaceae</taxon>
        <taxon>Pimelobacter</taxon>
    </lineage>
</organism>
<dbReference type="EMBL" id="WBVM01000004">
    <property type="protein sequence ID" value="KAB2808008.1"/>
    <property type="molecule type" value="Genomic_DNA"/>
</dbReference>
<evidence type="ECO:0000313" key="1">
    <source>
        <dbReference type="EMBL" id="KAB2808008.1"/>
    </source>
</evidence>
<comment type="caution">
    <text evidence="1">The sequence shown here is derived from an EMBL/GenBank/DDBJ whole genome shotgun (WGS) entry which is preliminary data.</text>
</comment>
<accession>A0A7J5DSP2</accession>